<name>A0ABR0AYH0_9CRUS</name>
<evidence type="ECO:0000313" key="2">
    <source>
        <dbReference type="EMBL" id="KAK4030191.1"/>
    </source>
</evidence>
<keyword evidence="3" id="KW-1185">Reference proteome</keyword>
<comment type="caution">
    <text evidence="2">The sequence shown here is derived from an EMBL/GenBank/DDBJ whole genome shotgun (WGS) entry which is preliminary data.</text>
</comment>
<organism evidence="2 3">
    <name type="scientific">Daphnia magna</name>
    <dbReference type="NCBI Taxonomy" id="35525"/>
    <lineage>
        <taxon>Eukaryota</taxon>
        <taxon>Metazoa</taxon>
        <taxon>Ecdysozoa</taxon>
        <taxon>Arthropoda</taxon>
        <taxon>Crustacea</taxon>
        <taxon>Branchiopoda</taxon>
        <taxon>Diplostraca</taxon>
        <taxon>Cladocera</taxon>
        <taxon>Anomopoda</taxon>
        <taxon>Daphniidae</taxon>
        <taxon>Daphnia</taxon>
    </lineage>
</organism>
<accession>A0ABR0AYH0</accession>
<gene>
    <name evidence="2" type="ORF">OUZ56_023168</name>
</gene>
<dbReference type="EMBL" id="JAOYFB010000039">
    <property type="protein sequence ID" value="KAK4030191.1"/>
    <property type="molecule type" value="Genomic_DNA"/>
</dbReference>
<evidence type="ECO:0000256" key="1">
    <source>
        <dbReference type="SAM" id="MobiDB-lite"/>
    </source>
</evidence>
<reference evidence="2 3" key="1">
    <citation type="journal article" date="2023" name="Nucleic Acids Res.">
        <title>The hologenome of Daphnia magna reveals possible DNA methylation and microbiome-mediated evolution of the host genome.</title>
        <authorList>
            <person name="Chaturvedi A."/>
            <person name="Li X."/>
            <person name="Dhandapani V."/>
            <person name="Marshall H."/>
            <person name="Kissane S."/>
            <person name="Cuenca-Cambronero M."/>
            <person name="Asole G."/>
            <person name="Calvet F."/>
            <person name="Ruiz-Romero M."/>
            <person name="Marangio P."/>
            <person name="Guigo R."/>
            <person name="Rago D."/>
            <person name="Mirbahai L."/>
            <person name="Eastwood N."/>
            <person name="Colbourne J.K."/>
            <person name="Zhou J."/>
            <person name="Mallon E."/>
            <person name="Orsini L."/>
        </authorList>
    </citation>
    <scope>NUCLEOTIDE SEQUENCE [LARGE SCALE GENOMIC DNA]</scope>
    <source>
        <strain evidence="2">LRV0_1</strain>
    </source>
</reference>
<feature type="region of interest" description="Disordered" evidence="1">
    <location>
        <begin position="56"/>
        <end position="90"/>
    </location>
</feature>
<evidence type="ECO:0000313" key="3">
    <source>
        <dbReference type="Proteomes" id="UP001234178"/>
    </source>
</evidence>
<dbReference type="Proteomes" id="UP001234178">
    <property type="component" value="Unassembled WGS sequence"/>
</dbReference>
<proteinExistence type="predicted"/>
<protein>
    <submittedName>
        <fullName evidence="2">Uncharacterized protein</fullName>
    </submittedName>
</protein>
<sequence length="90" mass="9952">MKKWEGLAVSKINENSSVSAPTSFMVFNIFKEGLLGSCGGFTGFTLMMAEVPHTTGKDSAELQPLRDPSRRIQQQRPYRLNPETSLYVAG</sequence>